<dbReference type="PANTHER" id="PTHR46972:SF1">
    <property type="entry name" value="FAD DEPENDENT OXIDOREDUCTASE DOMAIN-CONTAINING PROTEIN"/>
    <property type="match status" value="1"/>
</dbReference>
<comment type="function">
    <text evidence="5">An FAD-requiring monooxygenase active on some tetracycline antibiotic derivatives, which leads to their inactivation. Hydroxylates carbon 11a of tetracycline and some analogs.</text>
</comment>
<dbReference type="GO" id="GO:0071949">
    <property type="term" value="F:FAD binding"/>
    <property type="evidence" value="ECO:0007669"/>
    <property type="project" value="InterPro"/>
</dbReference>
<evidence type="ECO:0000256" key="5">
    <source>
        <dbReference type="HAMAP-Rule" id="MF_00845"/>
    </source>
</evidence>
<dbReference type="Gene3D" id="3.50.50.60">
    <property type="entry name" value="FAD/NAD(P)-binding domain"/>
    <property type="match status" value="1"/>
</dbReference>
<evidence type="ECO:0000256" key="1">
    <source>
        <dbReference type="ARBA" id="ARBA00022630"/>
    </source>
</evidence>
<gene>
    <name evidence="7" type="primary">tet(X)</name>
    <name evidence="7" type="ORF">LMG3458_06183</name>
</gene>
<organism evidence="7 8">
    <name type="scientific">Achromobacter deleyi</name>
    <dbReference type="NCBI Taxonomy" id="1353891"/>
    <lineage>
        <taxon>Bacteria</taxon>
        <taxon>Pseudomonadati</taxon>
        <taxon>Pseudomonadota</taxon>
        <taxon>Betaproteobacteria</taxon>
        <taxon>Burkholderiales</taxon>
        <taxon>Alcaligenaceae</taxon>
        <taxon>Achromobacter</taxon>
    </lineage>
</organism>
<name>A0A6S7AQP8_9BURK</name>
<evidence type="ECO:0000256" key="3">
    <source>
        <dbReference type="ARBA" id="ARBA00023002"/>
    </source>
</evidence>
<evidence type="ECO:0000313" key="7">
    <source>
        <dbReference type="EMBL" id="CAB3743846.1"/>
    </source>
</evidence>
<keyword evidence="5" id="KW-0547">Nucleotide-binding</keyword>
<evidence type="ECO:0000259" key="6">
    <source>
        <dbReference type="Pfam" id="PF01494"/>
    </source>
</evidence>
<evidence type="ECO:0000313" key="8">
    <source>
        <dbReference type="Proteomes" id="UP000494111"/>
    </source>
</evidence>
<evidence type="ECO:0000256" key="2">
    <source>
        <dbReference type="ARBA" id="ARBA00022827"/>
    </source>
</evidence>
<dbReference type="Proteomes" id="UP000494111">
    <property type="component" value="Unassembled WGS sequence"/>
</dbReference>
<feature type="binding site" evidence="5">
    <location>
        <position position="305"/>
    </location>
    <ligand>
        <name>FAD</name>
        <dbReference type="ChEBI" id="CHEBI:57692"/>
    </ligand>
</feature>
<keyword evidence="4 5" id="KW-0503">Monooxygenase</keyword>
<feature type="binding site" evidence="5">
    <location>
        <position position="113"/>
    </location>
    <ligand>
        <name>FAD</name>
        <dbReference type="ChEBI" id="CHEBI:57692"/>
    </ligand>
</feature>
<proteinExistence type="inferred from homology"/>
<evidence type="ECO:0000256" key="4">
    <source>
        <dbReference type="ARBA" id="ARBA00023033"/>
    </source>
</evidence>
<feature type="domain" description="FAD-binding" evidence="6">
    <location>
        <begin position="14"/>
        <end position="348"/>
    </location>
</feature>
<dbReference type="GO" id="GO:0004497">
    <property type="term" value="F:monooxygenase activity"/>
    <property type="evidence" value="ECO:0007669"/>
    <property type="project" value="UniProtKB-UniRule"/>
</dbReference>
<dbReference type="Pfam" id="PF01494">
    <property type="entry name" value="FAD_binding_3"/>
    <property type="match status" value="1"/>
</dbReference>
<keyword evidence="1 5" id="KW-0285">Flavoprotein</keyword>
<reference evidence="7 8" key="1">
    <citation type="submission" date="2020-04" db="EMBL/GenBank/DDBJ databases">
        <authorList>
            <person name="De Canck E."/>
        </authorList>
    </citation>
    <scope>NUCLEOTIDE SEQUENCE [LARGE SCALE GENOMIC DNA]</scope>
    <source>
        <strain evidence="7 8">LMG 3458</strain>
    </source>
</reference>
<comment type="subunit">
    <text evidence="5">Monomer.</text>
</comment>
<dbReference type="InterPro" id="IPR043683">
    <property type="entry name" value="TetX_monooxygenase"/>
</dbReference>
<keyword evidence="5" id="KW-0963">Cytoplasm</keyword>
<dbReference type="EMBL" id="CADIJO010000050">
    <property type="protein sequence ID" value="CAB3743846.1"/>
    <property type="molecule type" value="Genomic_DNA"/>
</dbReference>
<comment type="domain">
    <text evidence="5">Consists of an N-terminal FAD-binding domain with a Rossman fold and a C-terminal substrate-binding domain.</text>
</comment>
<feature type="binding site" evidence="5">
    <location>
        <position position="57"/>
    </location>
    <ligand>
        <name>FAD</name>
        <dbReference type="ChEBI" id="CHEBI:57692"/>
    </ligand>
</feature>
<dbReference type="SUPFAM" id="SSF51905">
    <property type="entry name" value="FAD/NAD(P)-binding domain"/>
    <property type="match status" value="1"/>
</dbReference>
<dbReference type="RefSeq" id="WP_175193075.1">
    <property type="nucleotide sequence ID" value="NZ_CADIJO010000050.1"/>
</dbReference>
<dbReference type="InterPro" id="IPR036188">
    <property type="entry name" value="FAD/NAD-bd_sf"/>
</dbReference>
<accession>A0A6S7AQP8</accession>
<sequence>MTRPLHPTPLSHARIAIVGAGLGGLTLARVLHRHGIAATVFEADASPDARSQGGLLDIHAHNGQIALKAAGLHEAFLALALPGEDAKRVVDRHGRILFDRPGQAHPARPEIDRGALRGLLTASLPDGTIQWGCKLTRAEALGDGRHRLAFAHGTSFTADLVVGADGAWSRIRPLLSTAMPGYVGTTFIETRLPDGDRRQPASAQLIGRGTLMAVEPGKGILGHRYANGTLQAYVALNRPQAWFGQIDFTCRSSALARIAREFDGWTPALRALVTEGEADLIVRPLHALPLAHRWDRVPGVTLVGDAAHLMSPFAGEGANLALYDGAELAHALCAHPADIEAGLAAYEQALFPRSALAATQTARNHEHFFGAHAPASVVALFARH</sequence>
<comment type="cofactor">
    <cofactor evidence="5">
        <name>FAD</name>
        <dbReference type="ChEBI" id="CHEBI:57692"/>
    </cofactor>
</comment>
<dbReference type="PRINTS" id="PR00420">
    <property type="entry name" value="RNGMNOXGNASE"/>
</dbReference>
<dbReference type="HAMAP" id="MF_00845">
    <property type="entry name" value="TetX_monooxygenase"/>
    <property type="match status" value="1"/>
</dbReference>
<comment type="catalytic activity">
    <reaction evidence="5">
        <text>a tetracycline + NADPH + O2 + H(+) = an 11a-hydroxytetracycline + NADP(+) + H2O</text>
        <dbReference type="Rhea" id="RHEA:61444"/>
        <dbReference type="ChEBI" id="CHEBI:15377"/>
        <dbReference type="ChEBI" id="CHEBI:15378"/>
        <dbReference type="ChEBI" id="CHEBI:15379"/>
        <dbReference type="ChEBI" id="CHEBI:57783"/>
        <dbReference type="ChEBI" id="CHEBI:58349"/>
        <dbReference type="ChEBI" id="CHEBI:144644"/>
        <dbReference type="ChEBI" id="CHEBI:144645"/>
    </reaction>
</comment>
<protein>
    <recommendedName>
        <fullName evidence="5">Flavin-dependent monooxygenase</fullName>
    </recommendedName>
    <alternativeName>
        <fullName evidence="5">TetX monooxygenase</fullName>
        <shortName evidence="5">TetX</shortName>
        <ecNumber evidence="5">1.14.13.-</ecNumber>
    </alternativeName>
</protein>
<dbReference type="EC" id="1.14.13.-" evidence="5"/>
<dbReference type="InterPro" id="IPR002938">
    <property type="entry name" value="FAD-bd"/>
</dbReference>
<dbReference type="PANTHER" id="PTHR46972">
    <property type="entry name" value="MONOOXYGENASE ASQM-RELATED"/>
    <property type="match status" value="1"/>
</dbReference>
<dbReference type="AlphaFoldDB" id="A0A6S7AQP8"/>
<comment type="similarity">
    <text evidence="5">Belongs to the aromatic-ring hydroxylase family. TetX subfamily.</text>
</comment>
<keyword evidence="2 5" id="KW-0274">FAD</keyword>
<dbReference type="GO" id="GO:0046677">
    <property type="term" value="P:response to antibiotic"/>
    <property type="evidence" value="ECO:0007669"/>
    <property type="project" value="InterPro"/>
</dbReference>
<dbReference type="GO" id="GO:0005737">
    <property type="term" value="C:cytoplasm"/>
    <property type="evidence" value="ECO:0007669"/>
    <property type="project" value="UniProtKB-SubCell"/>
</dbReference>
<keyword evidence="3 5" id="KW-0560">Oxidoreductase</keyword>
<keyword evidence="5" id="KW-0521">NADP</keyword>
<comment type="subcellular location">
    <subcellularLocation>
        <location evidence="5">Cytoplasm</location>
    </subcellularLocation>
</comment>
<feature type="binding site" evidence="5">
    <location>
        <position position="50"/>
    </location>
    <ligand>
        <name>NADPH</name>
        <dbReference type="ChEBI" id="CHEBI:57783"/>
    </ligand>
</feature>